<evidence type="ECO:0000313" key="13">
    <source>
        <dbReference type="EMBL" id="KAF4637030.1"/>
    </source>
</evidence>
<dbReference type="GO" id="GO:0000139">
    <property type="term" value="C:Golgi membrane"/>
    <property type="evidence" value="ECO:0007669"/>
    <property type="project" value="UniProtKB-SubCell"/>
</dbReference>
<evidence type="ECO:0000256" key="6">
    <source>
        <dbReference type="ARBA" id="ARBA00022692"/>
    </source>
</evidence>
<protein>
    <recommendedName>
        <fullName evidence="4">Golgi apparatus membrane protein TVP38</fullName>
    </recommendedName>
    <alternativeName>
        <fullName evidence="5">Golgi apparatus membrane protein tvp38</fullName>
    </alternativeName>
</protein>
<dbReference type="GO" id="GO:0000022">
    <property type="term" value="P:mitotic spindle elongation"/>
    <property type="evidence" value="ECO:0007669"/>
    <property type="project" value="TreeGrafter"/>
</dbReference>
<dbReference type="PANTHER" id="PTHR47549:SF1">
    <property type="entry name" value="GOLGI APPARATUS MEMBRANE PROTEIN TVP38"/>
    <property type="match status" value="1"/>
</dbReference>
<dbReference type="EMBL" id="JAAMPI010000038">
    <property type="protein sequence ID" value="KAF4637030.1"/>
    <property type="molecule type" value="Genomic_DNA"/>
</dbReference>
<keyword evidence="7 11" id="KW-1133">Transmembrane helix</keyword>
<evidence type="ECO:0000256" key="3">
    <source>
        <dbReference type="ARBA" id="ARBA00008640"/>
    </source>
</evidence>
<evidence type="ECO:0000259" key="12">
    <source>
        <dbReference type="Pfam" id="PF09335"/>
    </source>
</evidence>
<organism evidence="13 14">
    <name type="scientific">Cudoniella acicularis</name>
    <dbReference type="NCBI Taxonomy" id="354080"/>
    <lineage>
        <taxon>Eukaryota</taxon>
        <taxon>Fungi</taxon>
        <taxon>Dikarya</taxon>
        <taxon>Ascomycota</taxon>
        <taxon>Pezizomycotina</taxon>
        <taxon>Leotiomycetes</taxon>
        <taxon>Helotiales</taxon>
        <taxon>Tricladiaceae</taxon>
        <taxon>Cudoniella</taxon>
    </lineage>
</organism>
<evidence type="ECO:0000256" key="8">
    <source>
        <dbReference type="ARBA" id="ARBA00023034"/>
    </source>
</evidence>
<feature type="region of interest" description="Disordered" evidence="10">
    <location>
        <begin position="317"/>
        <end position="397"/>
    </location>
</feature>
<comment type="caution">
    <text evidence="13">The sequence shown here is derived from an EMBL/GenBank/DDBJ whole genome shotgun (WGS) entry which is preliminary data.</text>
</comment>
<evidence type="ECO:0000256" key="7">
    <source>
        <dbReference type="ARBA" id="ARBA00022989"/>
    </source>
</evidence>
<gene>
    <name evidence="13" type="ORF">G7Y89_g1052</name>
</gene>
<dbReference type="PANTHER" id="PTHR47549">
    <property type="entry name" value="GOLGI APPARATUS MEMBRANE PROTEIN TVP38-RELATED"/>
    <property type="match status" value="1"/>
</dbReference>
<feature type="compositionally biased region" description="Acidic residues" evidence="10">
    <location>
        <begin position="334"/>
        <end position="359"/>
    </location>
</feature>
<feature type="transmembrane region" description="Helical" evidence="11">
    <location>
        <begin position="162"/>
        <end position="180"/>
    </location>
</feature>
<evidence type="ECO:0000256" key="5">
    <source>
        <dbReference type="ARBA" id="ARBA00020673"/>
    </source>
</evidence>
<keyword evidence="9 11" id="KW-0472">Membrane</keyword>
<feature type="transmembrane region" description="Helical" evidence="11">
    <location>
        <begin position="278"/>
        <end position="299"/>
    </location>
</feature>
<evidence type="ECO:0000256" key="11">
    <source>
        <dbReference type="SAM" id="Phobius"/>
    </source>
</evidence>
<keyword evidence="6 11" id="KW-0812">Transmembrane</keyword>
<keyword evidence="8" id="KW-0333">Golgi apparatus</keyword>
<feature type="region of interest" description="Disordered" evidence="10">
    <location>
        <begin position="14"/>
        <end position="56"/>
    </location>
</feature>
<reference evidence="13 14" key="1">
    <citation type="submission" date="2020-03" db="EMBL/GenBank/DDBJ databases">
        <title>Draft Genome Sequence of Cudoniella acicularis.</title>
        <authorList>
            <person name="Buettner E."/>
            <person name="Kellner H."/>
        </authorList>
    </citation>
    <scope>NUCLEOTIDE SEQUENCE [LARGE SCALE GENOMIC DNA]</scope>
    <source>
        <strain evidence="13 14">DSM 108380</strain>
    </source>
</reference>
<dbReference type="Proteomes" id="UP000566819">
    <property type="component" value="Unassembled WGS sequence"/>
</dbReference>
<evidence type="ECO:0000313" key="14">
    <source>
        <dbReference type="Proteomes" id="UP000566819"/>
    </source>
</evidence>
<keyword evidence="14" id="KW-1185">Reference proteome</keyword>
<accession>A0A8H4RXT5</accession>
<feature type="transmembrane region" description="Helical" evidence="11">
    <location>
        <begin position="82"/>
        <end position="105"/>
    </location>
</feature>
<comment type="function">
    <text evidence="1">Golgi membrane protein involved in vesicular trafficking and spindle migration.</text>
</comment>
<feature type="transmembrane region" description="Helical" evidence="11">
    <location>
        <begin position="239"/>
        <end position="258"/>
    </location>
</feature>
<evidence type="ECO:0000256" key="1">
    <source>
        <dbReference type="ARBA" id="ARBA00002978"/>
    </source>
</evidence>
<evidence type="ECO:0000256" key="4">
    <source>
        <dbReference type="ARBA" id="ARBA00013533"/>
    </source>
</evidence>
<proteinExistence type="inferred from homology"/>
<evidence type="ECO:0000256" key="10">
    <source>
        <dbReference type="SAM" id="MobiDB-lite"/>
    </source>
</evidence>
<comment type="subcellular location">
    <subcellularLocation>
        <location evidence="2">Golgi apparatus membrane</location>
        <topology evidence="2">Multi-pass membrane protein</topology>
    </subcellularLocation>
</comment>
<dbReference type="InterPro" id="IPR032816">
    <property type="entry name" value="VTT_dom"/>
</dbReference>
<dbReference type="OrthoDB" id="166803at2759"/>
<feature type="compositionally biased region" description="Basic and acidic residues" evidence="10">
    <location>
        <begin position="360"/>
        <end position="397"/>
    </location>
</feature>
<dbReference type="InterPro" id="IPR051076">
    <property type="entry name" value="Golgi_membrane_TVP38/TMEM64"/>
</dbReference>
<feature type="compositionally biased region" description="Basic and acidic residues" evidence="10">
    <location>
        <begin position="317"/>
        <end position="332"/>
    </location>
</feature>
<name>A0A8H4RXT5_9HELO</name>
<comment type="similarity">
    <text evidence="3">Belongs to the TVP38/TMEM64 family.</text>
</comment>
<feature type="domain" description="VTT" evidence="12">
    <location>
        <begin position="145"/>
        <end position="260"/>
    </location>
</feature>
<sequence length="397" mass="43701">MPADYSSTAKALALPIDSPISSPSPEGNTTRPPWSRRISSNSRRTTPYSQQNRPDRSYKSQIINNAFKVQRKVLKTFQSLSLLQQILAVVALLTTFVLSILFLIYSEKIFSALAPVAKTWRELPGGWIILWLATFIVAFPPMIGYSTCVTIAGFVYGFPNGWFVISTATVAGSLASFMASRTVLSGYVHRLVGGDKRFEALALTLKHDGIKILCMIRLCPLPYSLSNAAMSTFHTVHPLSFALATAIASPKLLIHVFIGSRLAAIAETGDKMDASTKAVNYTSIAFGAILGTAVGYFIYNRTMTRAKELEIEELEAGRREGGINPPRERIYSDSDGDEFDTAELMNDDDISLWDNEDGFEVERSEEDSGYRDGFTDEEDPFAKGDSEEPRKKGKGGD</sequence>
<feature type="compositionally biased region" description="Low complexity" evidence="10">
    <location>
        <begin position="15"/>
        <end position="25"/>
    </location>
</feature>
<feature type="compositionally biased region" description="Low complexity" evidence="10">
    <location>
        <begin position="35"/>
        <end position="44"/>
    </location>
</feature>
<evidence type="ECO:0000256" key="9">
    <source>
        <dbReference type="ARBA" id="ARBA00023136"/>
    </source>
</evidence>
<dbReference type="Pfam" id="PF09335">
    <property type="entry name" value="VTT_dom"/>
    <property type="match status" value="1"/>
</dbReference>
<dbReference type="AlphaFoldDB" id="A0A8H4RXT5"/>
<dbReference type="GO" id="GO:0016192">
    <property type="term" value="P:vesicle-mediated transport"/>
    <property type="evidence" value="ECO:0007669"/>
    <property type="project" value="TreeGrafter"/>
</dbReference>
<feature type="transmembrane region" description="Helical" evidence="11">
    <location>
        <begin position="126"/>
        <end position="156"/>
    </location>
</feature>
<evidence type="ECO:0000256" key="2">
    <source>
        <dbReference type="ARBA" id="ARBA00004653"/>
    </source>
</evidence>